<reference evidence="2 3" key="2">
    <citation type="submission" date="2017-02" db="EMBL/GenBank/DDBJ databases">
        <title>Draft genome sequence of Streptomyces phaeoluteigriseus type strain DSM41896.</title>
        <authorList>
            <person name="Salih T.S."/>
            <person name="Algora Gallardo L."/>
            <person name="Melo Santos T."/>
            <person name="Filgueira Martinez S."/>
            <person name="Herron P.R."/>
        </authorList>
    </citation>
    <scope>NUCLEOTIDE SEQUENCE [LARGE SCALE GENOMIC DNA]</scope>
    <source>
        <strain evidence="2 3">DSM 41896</strain>
    </source>
</reference>
<feature type="compositionally biased region" description="Low complexity" evidence="1">
    <location>
        <begin position="34"/>
        <end position="44"/>
    </location>
</feature>
<evidence type="ECO:0000313" key="2">
    <source>
        <dbReference type="EMBL" id="OQD56295.1"/>
    </source>
</evidence>
<evidence type="ECO:0000256" key="1">
    <source>
        <dbReference type="SAM" id="MobiDB-lite"/>
    </source>
</evidence>
<organism evidence="2 3">
    <name type="scientific">Streptomyces phaeoluteigriseus</name>
    <dbReference type="NCBI Taxonomy" id="114686"/>
    <lineage>
        <taxon>Bacteria</taxon>
        <taxon>Bacillati</taxon>
        <taxon>Actinomycetota</taxon>
        <taxon>Actinomycetes</taxon>
        <taxon>Kitasatosporales</taxon>
        <taxon>Streptomycetaceae</taxon>
        <taxon>Streptomyces</taxon>
        <taxon>Streptomyces aurantiacus group</taxon>
    </lineage>
</organism>
<feature type="region of interest" description="Disordered" evidence="1">
    <location>
        <begin position="1"/>
        <end position="44"/>
    </location>
</feature>
<evidence type="ECO:0000313" key="3">
    <source>
        <dbReference type="Proteomes" id="UP000184286"/>
    </source>
</evidence>
<sequence length="80" mass="8037">MVLANAGAAEGGPLAESDPAVWRRVRSEPGGASGLASGRARCGSPVRSSRIHVCDHAVVPPALRHPAAAAVRAGPKPEVP</sequence>
<comment type="caution">
    <text evidence="2">The sequence shown here is derived from an EMBL/GenBank/DDBJ whole genome shotgun (WGS) entry which is preliminary data.</text>
</comment>
<dbReference type="EMBL" id="MPOH02000009">
    <property type="protein sequence ID" value="OQD56295.1"/>
    <property type="molecule type" value="Genomic_DNA"/>
</dbReference>
<dbReference type="AlphaFoldDB" id="A0A1V6MVC1"/>
<protein>
    <submittedName>
        <fullName evidence="2">Uncharacterized protein</fullName>
    </submittedName>
</protein>
<proteinExistence type="predicted"/>
<reference evidence="3" key="1">
    <citation type="submission" date="2016-11" db="EMBL/GenBank/DDBJ databases">
        <authorList>
            <person name="Schniete J.K."/>
            <person name="Salih T."/>
            <person name="Algora Gallardo L."/>
            <person name="Martinez Fernandez S."/>
            <person name="Herron P.R."/>
        </authorList>
    </citation>
    <scope>NUCLEOTIDE SEQUENCE [LARGE SCALE GENOMIC DNA]</scope>
    <source>
        <strain evidence="3">DSM 41896</strain>
    </source>
</reference>
<accession>A0A1V6MVC1</accession>
<name>A0A1V6MVC1_9ACTN</name>
<dbReference type="Proteomes" id="UP000184286">
    <property type="component" value="Unassembled WGS sequence"/>
</dbReference>
<gene>
    <name evidence="2" type="ORF">BM536_008420</name>
</gene>